<accession>A0A5C4JVB3</accession>
<dbReference type="EMBL" id="VCLB01000002">
    <property type="protein sequence ID" value="TNB49373.1"/>
    <property type="molecule type" value="Genomic_DNA"/>
</dbReference>
<reference evidence="1 2" key="1">
    <citation type="submission" date="2019-05" db="EMBL/GenBank/DDBJ databases">
        <authorList>
            <person name="Lee S.D."/>
        </authorList>
    </citation>
    <scope>NUCLEOTIDE SEQUENCE [LARGE SCALE GENOMIC DNA]</scope>
    <source>
        <strain evidence="1 2">GH2-6</strain>
    </source>
</reference>
<reference evidence="1 2" key="2">
    <citation type="submission" date="2019-06" db="EMBL/GenBank/DDBJ databases">
        <title>Martelella lutilitoris sp. nov., isolated from a tidal mudflat.</title>
        <authorList>
            <person name="Kim Y.-J."/>
        </authorList>
    </citation>
    <scope>NUCLEOTIDE SEQUENCE [LARGE SCALE GENOMIC DNA]</scope>
    <source>
        <strain evidence="1 2">GH2-6</strain>
    </source>
</reference>
<comment type="caution">
    <text evidence="1">The sequence shown here is derived from an EMBL/GenBank/DDBJ whole genome shotgun (WGS) entry which is preliminary data.</text>
</comment>
<dbReference type="Pfam" id="PF09866">
    <property type="entry name" value="DUF2093"/>
    <property type="match status" value="1"/>
</dbReference>
<gene>
    <name evidence="1" type="ORF">FF124_03965</name>
</gene>
<organism evidence="1 2">
    <name type="scientific">Martelella lutilitoris</name>
    <dbReference type="NCBI Taxonomy" id="2583532"/>
    <lineage>
        <taxon>Bacteria</taxon>
        <taxon>Pseudomonadati</taxon>
        <taxon>Pseudomonadota</taxon>
        <taxon>Alphaproteobacteria</taxon>
        <taxon>Hyphomicrobiales</taxon>
        <taxon>Aurantimonadaceae</taxon>
        <taxon>Martelella</taxon>
    </lineage>
</organism>
<dbReference type="InterPro" id="IPR018661">
    <property type="entry name" value="DUF2093"/>
</dbReference>
<sequence length="77" mass="8476">MNILEGNGRGEAKIRYLDADFEVIVPGTHVTCAVTGKRIPLDELRYWSVARQEAYIDAPAAFEAEKKAGALPTDKAR</sequence>
<keyword evidence="2" id="KW-1185">Reference proteome</keyword>
<protein>
    <submittedName>
        <fullName evidence="1">DUF2093 domain-containing protein</fullName>
    </submittedName>
</protein>
<dbReference type="Proteomes" id="UP000307874">
    <property type="component" value="Unassembled WGS sequence"/>
</dbReference>
<dbReference type="AlphaFoldDB" id="A0A5C4JVB3"/>
<dbReference type="OrthoDB" id="9801906at2"/>
<evidence type="ECO:0000313" key="1">
    <source>
        <dbReference type="EMBL" id="TNB49373.1"/>
    </source>
</evidence>
<name>A0A5C4JVB3_9HYPH</name>
<evidence type="ECO:0000313" key="2">
    <source>
        <dbReference type="Proteomes" id="UP000307874"/>
    </source>
</evidence>
<dbReference type="RefSeq" id="WP_138747403.1">
    <property type="nucleotide sequence ID" value="NZ_VCLB01000002.1"/>
</dbReference>
<proteinExistence type="predicted"/>